<dbReference type="Proteomes" id="UP000183180">
    <property type="component" value="Unassembled WGS sequence"/>
</dbReference>
<gene>
    <name evidence="1" type="ORF">SAMN04488548_1342463</name>
</gene>
<name>A0A1H2JST9_9ACTN</name>
<evidence type="ECO:0000313" key="2">
    <source>
        <dbReference type="Proteomes" id="UP000183180"/>
    </source>
</evidence>
<reference evidence="1 2" key="1">
    <citation type="submission" date="2016-10" db="EMBL/GenBank/DDBJ databases">
        <authorList>
            <person name="de Groot N.N."/>
        </authorList>
    </citation>
    <scope>NUCLEOTIDE SEQUENCE [LARGE SCALE GENOMIC DNA]</scope>
    <source>
        <strain evidence="1 2">DSM 44215</strain>
    </source>
</reference>
<dbReference type="AlphaFoldDB" id="A0A1H2JST9"/>
<dbReference type="RefSeq" id="WP_074850996.1">
    <property type="nucleotide sequence ID" value="NZ_FNLM01000034.1"/>
</dbReference>
<organism evidence="1 2">
    <name type="scientific">Gordonia westfalica</name>
    <dbReference type="NCBI Taxonomy" id="158898"/>
    <lineage>
        <taxon>Bacteria</taxon>
        <taxon>Bacillati</taxon>
        <taxon>Actinomycetota</taxon>
        <taxon>Actinomycetes</taxon>
        <taxon>Mycobacteriales</taxon>
        <taxon>Gordoniaceae</taxon>
        <taxon>Gordonia</taxon>
    </lineage>
</organism>
<protein>
    <submittedName>
        <fullName evidence="1">Uncharacterized protein</fullName>
    </submittedName>
</protein>
<proteinExistence type="predicted"/>
<dbReference type="EMBL" id="FNLM01000034">
    <property type="protein sequence ID" value="SDU59432.1"/>
    <property type="molecule type" value="Genomic_DNA"/>
</dbReference>
<accession>A0A1H2JST9</accession>
<dbReference type="STRING" id="158898.SAMN04488548_1342463"/>
<evidence type="ECO:0000313" key="1">
    <source>
        <dbReference type="EMBL" id="SDU59432.1"/>
    </source>
</evidence>
<dbReference type="OrthoDB" id="4630804at2"/>
<sequence length="95" mass="10484">MVGEVNWIHGENHMRDRHGVTVTEDQEALADPDAVLLRPDPASTSGASDRVIGWSPTARALLTVVLVRHIDGVTYGANGWKSNPTDHRRYREGRA</sequence>